<dbReference type="GO" id="GO:0004799">
    <property type="term" value="F:thymidylate synthase activity"/>
    <property type="evidence" value="ECO:0007669"/>
    <property type="project" value="TreeGrafter"/>
</dbReference>
<dbReference type="InterPro" id="IPR036098">
    <property type="entry name" value="Thymidylate_synthase_ThyX_sf"/>
</dbReference>
<dbReference type="GO" id="GO:0050660">
    <property type="term" value="F:flavin adenine dinucleotide binding"/>
    <property type="evidence" value="ECO:0007669"/>
    <property type="project" value="InterPro"/>
</dbReference>
<protein>
    <submittedName>
        <fullName evidence="1">Thymidylate synthase complementing protein</fullName>
    </submittedName>
</protein>
<dbReference type="GO" id="GO:0050797">
    <property type="term" value="F:thymidylate synthase (FAD) activity"/>
    <property type="evidence" value="ECO:0007669"/>
    <property type="project" value="InterPro"/>
</dbReference>
<accession>A0A8S5PZC1</accession>
<name>A0A8S5PZC1_9CAUD</name>
<dbReference type="GO" id="GO:0070402">
    <property type="term" value="F:NADPH binding"/>
    <property type="evidence" value="ECO:0007669"/>
    <property type="project" value="TreeGrafter"/>
</dbReference>
<dbReference type="PANTHER" id="PTHR34934">
    <property type="entry name" value="FLAVIN-DEPENDENT THYMIDYLATE SYNTHASE"/>
    <property type="match status" value="1"/>
</dbReference>
<dbReference type="CDD" id="cd20175">
    <property type="entry name" value="ThyX"/>
    <property type="match status" value="1"/>
</dbReference>
<proteinExistence type="predicted"/>
<reference evidence="1" key="1">
    <citation type="journal article" date="2021" name="Proc. Natl. Acad. Sci. U.S.A.">
        <title>A Catalog of Tens of Thousands of Viruses from Human Metagenomes Reveals Hidden Associations with Chronic Diseases.</title>
        <authorList>
            <person name="Tisza M.J."/>
            <person name="Buck C.B."/>
        </authorList>
    </citation>
    <scope>NUCLEOTIDE SEQUENCE</scope>
    <source>
        <strain evidence="1">CtMOb8</strain>
    </source>
</reference>
<organism evidence="1">
    <name type="scientific">Siphoviridae sp. ctMOb8</name>
    <dbReference type="NCBI Taxonomy" id="2825460"/>
    <lineage>
        <taxon>Viruses</taxon>
        <taxon>Duplodnaviria</taxon>
        <taxon>Heunggongvirae</taxon>
        <taxon>Uroviricota</taxon>
        <taxon>Caudoviricetes</taxon>
    </lineage>
</organism>
<dbReference type="Gene3D" id="3.30.1360.170">
    <property type="match status" value="1"/>
</dbReference>
<dbReference type="PANTHER" id="PTHR34934:SF1">
    <property type="entry name" value="FLAVIN-DEPENDENT THYMIDYLATE SYNTHASE"/>
    <property type="match status" value="1"/>
</dbReference>
<dbReference type="Pfam" id="PF02511">
    <property type="entry name" value="Thy1"/>
    <property type="match status" value="1"/>
</dbReference>
<dbReference type="InterPro" id="IPR003669">
    <property type="entry name" value="Thymidylate_synthase_ThyX"/>
</dbReference>
<sequence>MELINSSVEWWQQQNLSQHIARVGRVCYKSKGKQPDENMSAEEAEAFIQKRDEERCKGFWESGHRSMYRHGTRYFFMPNEQGFPNYVWAYLNASPYIDYATKDHKVWISANLQVLLENGDMFESLKQYSVTEEEFIKKALKYKCESAFAILRMTFAVTTQISTSRELNRKSPNSIAEQSTRYCNLEKKGGVQIARPYWYLNGTRLQRMVYSFVCRVCEWGYNRLLKLGLKPEDARGVLPLDTYTVVAYTYTIAEWKEIIDLRYHGKTGKPHPNAHLVAELIRNKILERMRVYLPDFDI</sequence>
<dbReference type="SUPFAM" id="SSF69796">
    <property type="entry name" value="Thymidylate synthase-complementing protein Thy1"/>
    <property type="match status" value="1"/>
</dbReference>
<dbReference type="PROSITE" id="PS51331">
    <property type="entry name" value="THYX"/>
    <property type="match status" value="1"/>
</dbReference>
<dbReference type="EMBL" id="BK015544">
    <property type="protein sequence ID" value="DAE12104.1"/>
    <property type="molecule type" value="Genomic_DNA"/>
</dbReference>
<dbReference type="GO" id="GO:0006231">
    <property type="term" value="P:dTMP biosynthetic process"/>
    <property type="evidence" value="ECO:0007669"/>
    <property type="project" value="InterPro"/>
</dbReference>
<evidence type="ECO:0000313" key="1">
    <source>
        <dbReference type="EMBL" id="DAE12104.1"/>
    </source>
</evidence>